<accession>A0A493SSS2</accession>
<proteinExistence type="predicted"/>
<organism evidence="2 3">
    <name type="scientific">Anas platyrhynchos platyrhynchos</name>
    <name type="common">Northern mallard</name>
    <dbReference type="NCBI Taxonomy" id="8840"/>
    <lineage>
        <taxon>Eukaryota</taxon>
        <taxon>Metazoa</taxon>
        <taxon>Chordata</taxon>
        <taxon>Craniata</taxon>
        <taxon>Vertebrata</taxon>
        <taxon>Euteleostomi</taxon>
        <taxon>Archelosauria</taxon>
        <taxon>Archosauria</taxon>
        <taxon>Dinosauria</taxon>
        <taxon>Saurischia</taxon>
        <taxon>Theropoda</taxon>
        <taxon>Coelurosauria</taxon>
        <taxon>Aves</taxon>
        <taxon>Neognathae</taxon>
        <taxon>Galloanserae</taxon>
        <taxon>Anseriformes</taxon>
        <taxon>Anatidae</taxon>
        <taxon>Anatinae</taxon>
        <taxon>Anas</taxon>
    </lineage>
</organism>
<dbReference type="Ensembl" id="ENSAPLT00000041867.1">
    <property type="protein sequence ID" value="ENSAPLP00000016540.1"/>
    <property type="gene ID" value="ENSAPLG00000029768.1"/>
</dbReference>
<protein>
    <submittedName>
        <fullName evidence="2">RNA binding motif protein 38</fullName>
    </submittedName>
</protein>
<feature type="region of interest" description="Disordered" evidence="1">
    <location>
        <begin position="170"/>
        <end position="262"/>
    </location>
</feature>
<sequence length="455" mass="49355">MDQAVGLLSWGRTCSFPGSGCSQWGTAGAGTSTGLGGTGRGTGWHRNTSLLRNHRDPKSRREKQKPQDLVRGLLRNTSALLALPQRARTLASLLKTTPWSLCFHHDHILAVPYFPYAPYHPHTPYPPHIPPHTPYPPHNPPHSPYPPHIPPLHPLSPSYRPLTPHIPLLSPSYPPPRPLRDYAPRAPLRGGAGRGGAGAALQRRRRRRAAATARYRREGRGAARADGTKRGHEPALGPREAAAAPRHRSGRERGGEWGGPRVGGPGGWGVFVAAATTTAGHHAHRAEGHHVHQDLRRGAALPHHRLLPQEVLRGLRGHRGGGGDHRPADGQIPGIRLRFTIGVQQLHPAFIQRPFGLTPHYVYPQAIIQPSVVIPTPVQSITSPYIDYTAASQAYSQYTTAAYDQYPYAASPAAGFVGYGYTGAVQPPITASNPAAPATAFVQYQPQQLQPDRMQ</sequence>
<name>A0A493SSS2_ANAPP</name>
<dbReference type="GeneTree" id="ENSGT00940000158489"/>
<evidence type="ECO:0000313" key="3">
    <source>
        <dbReference type="Proteomes" id="UP000016666"/>
    </source>
</evidence>
<dbReference type="AlphaFoldDB" id="A0A493SSS2"/>
<reference evidence="2" key="3">
    <citation type="submission" date="2025-09" db="UniProtKB">
        <authorList>
            <consortium name="Ensembl"/>
        </authorList>
    </citation>
    <scope>IDENTIFICATION</scope>
</reference>
<feature type="compositionally biased region" description="Basic and acidic residues" evidence="1">
    <location>
        <begin position="215"/>
        <end position="233"/>
    </location>
</feature>
<evidence type="ECO:0000313" key="2">
    <source>
        <dbReference type="Ensembl" id="ENSAPLP00000016540.1"/>
    </source>
</evidence>
<feature type="compositionally biased region" description="Gly residues" evidence="1">
    <location>
        <begin position="32"/>
        <end position="42"/>
    </location>
</feature>
<feature type="region of interest" description="Disordered" evidence="1">
    <location>
        <begin position="32"/>
        <end position="67"/>
    </location>
</feature>
<dbReference type="STRING" id="8840.ENSAPLP00000016540"/>
<dbReference type="Proteomes" id="UP000016666">
    <property type="component" value="Chromosome 21"/>
</dbReference>
<reference evidence="2 3" key="1">
    <citation type="submission" date="2017-10" db="EMBL/GenBank/DDBJ databases">
        <title>A new Pekin duck reference genome.</title>
        <authorList>
            <person name="Hou Z.-C."/>
            <person name="Zhou Z.-K."/>
            <person name="Zhu F."/>
            <person name="Hou S.-S."/>
        </authorList>
    </citation>
    <scope>NUCLEOTIDE SEQUENCE [LARGE SCALE GENOMIC DNA]</scope>
</reference>
<reference evidence="2" key="2">
    <citation type="submission" date="2025-08" db="UniProtKB">
        <authorList>
            <consortium name="Ensembl"/>
        </authorList>
    </citation>
    <scope>IDENTIFICATION</scope>
</reference>
<evidence type="ECO:0000256" key="1">
    <source>
        <dbReference type="SAM" id="MobiDB-lite"/>
    </source>
</evidence>
<keyword evidence="3" id="KW-1185">Reference proteome</keyword>